<proteinExistence type="predicted"/>
<dbReference type="Proteomes" id="UP000661507">
    <property type="component" value="Unassembled WGS sequence"/>
</dbReference>
<name>A0A917KDP9_9PROT</name>
<reference evidence="1" key="2">
    <citation type="submission" date="2020-09" db="EMBL/GenBank/DDBJ databases">
        <authorList>
            <person name="Sun Q."/>
            <person name="Zhou Y."/>
        </authorList>
    </citation>
    <scope>NUCLEOTIDE SEQUENCE</scope>
    <source>
        <strain evidence="1">CGMCC 1.3617</strain>
    </source>
</reference>
<dbReference type="Pfam" id="PF01177">
    <property type="entry name" value="Asp_Glu_race"/>
    <property type="match status" value="1"/>
</dbReference>
<accession>A0A917KDP9</accession>
<dbReference type="InterPro" id="IPR015942">
    <property type="entry name" value="Asp/Glu/hydantoin_racemase"/>
</dbReference>
<reference evidence="1" key="1">
    <citation type="journal article" date="2014" name="Int. J. Syst. Evol. Microbiol.">
        <title>Complete genome sequence of Corynebacterium casei LMG S-19264T (=DSM 44701T), isolated from a smear-ripened cheese.</title>
        <authorList>
            <consortium name="US DOE Joint Genome Institute (JGI-PGF)"/>
            <person name="Walter F."/>
            <person name="Albersmeier A."/>
            <person name="Kalinowski J."/>
            <person name="Ruckert C."/>
        </authorList>
    </citation>
    <scope>NUCLEOTIDE SEQUENCE</scope>
    <source>
        <strain evidence="1">CGMCC 1.3617</strain>
    </source>
</reference>
<gene>
    <name evidence="1" type="ORF">GCM10011320_16880</name>
</gene>
<sequence>MGVSTAADSALAENALASVAMNPSFPTPNLARIARGVKPVQGAPLGIIMLETRFPRIPGDIGNGLTWPFPVLYRVVPGATPERVVLQGARGLLPDFIAAAQELVALGAEAITTSCGFLCIFQKEIAAAIGVPVATSSLIQVPWVEALLPAGRRVGVITVSPVSLTPAHLAASGMAPDTPVAGIAQDGELYRVLVRQDKAELDAAAAERDILEAGRALVAAHPEIGAIVLECTNMPPYAAALQAALGLPVHDVVSLGSYLFAGLRPRRYG</sequence>
<comment type="caution">
    <text evidence="1">The sequence shown here is derived from an EMBL/GenBank/DDBJ whole genome shotgun (WGS) entry which is preliminary data.</text>
</comment>
<dbReference type="GO" id="GO:0047661">
    <property type="term" value="F:amino-acid racemase activity"/>
    <property type="evidence" value="ECO:0007669"/>
    <property type="project" value="InterPro"/>
</dbReference>
<dbReference type="InterPro" id="IPR001920">
    <property type="entry name" value="Asp/Glu_race"/>
</dbReference>
<keyword evidence="2" id="KW-1185">Reference proteome</keyword>
<evidence type="ECO:0000313" key="2">
    <source>
        <dbReference type="Proteomes" id="UP000661507"/>
    </source>
</evidence>
<dbReference type="NCBIfam" id="NF005679">
    <property type="entry name" value="PRK07475.1"/>
    <property type="match status" value="1"/>
</dbReference>
<dbReference type="EMBL" id="BMKW01000003">
    <property type="protein sequence ID" value="GGJ10405.1"/>
    <property type="molecule type" value="Genomic_DNA"/>
</dbReference>
<organism evidence="1 2">
    <name type="scientific">Neoroseomonas lacus</name>
    <dbReference type="NCBI Taxonomy" id="287609"/>
    <lineage>
        <taxon>Bacteria</taxon>
        <taxon>Pseudomonadati</taxon>
        <taxon>Pseudomonadota</taxon>
        <taxon>Alphaproteobacteria</taxon>
        <taxon>Acetobacterales</taxon>
        <taxon>Acetobacteraceae</taxon>
        <taxon>Neoroseomonas</taxon>
    </lineage>
</organism>
<dbReference type="AlphaFoldDB" id="A0A917KDP9"/>
<evidence type="ECO:0008006" key="3">
    <source>
        <dbReference type="Google" id="ProtNLM"/>
    </source>
</evidence>
<dbReference type="Gene3D" id="3.40.50.1860">
    <property type="match status" value="1"/>
</dbReference>
<protein>
    <recommendedName>
        <fullName evidence="3">Aspartate/glutamate racemase family protein</fullName>
    </recommendedName>
</protein>
<evidence type="ECO:0000313" key="1">
    <source>
        <dbReference type="EMBL" id="GGJ10405.1"/>
    </source>
</evidence>